<proteinExistence type="inferred from homology"/>
<gene>
    <name evidence="4" type="ORF">GF339_17040</name>
</gene>
<protein>
    <recommendedName>
        <fullName evidence="6">Thioesterase</fullName>
    </recommendedName>
</protein>
<comment type="similarity">
    <text evidence="1">Belongs to the 4-hydroxybenzoyl-CoA thioesterase family.</text>
</comment>
<dbReference type="Gene3D" id="3.10.129.10">
    <property type="entry name" value="Hotdog Thioesterase"/>
    <property type="match status" value="2"/>
</dbReference>
<evidence type="ECO:0000313" key="5">
    <source>
        <dbReference type="Proteomes" id="UP000649604"/>
    </source>
</evidence>
<dbReference type="EMBL" id="WJJP01000557">
    <property type="protein sequence ID" value="MBD3326294.1"/>
    <property type="molecule type" value="Genomic_DNA"/>
</dbReference>
<keyword evidence="2" id="KW-0378">Hydrolase</keyword>
<comment type="caution">
    <text evidence="4">The sequence shown here is derived from an EMBL/GenBank/DDBJ whole genome shotgun (WGS) entry which is preliminary data.</text>
</comment>
<dbReference type="SUPFAM" id="SSF54637">
    <property type="entry name" value="Thioesterase/thiol ester dehydrase-isomerase"/>
    <property type="match status" value="2"/>
</dbReference>
<sequence>MMSKIPLHIRPSDCDQFGHVNNAVYVSFLQQSFLQMLTQQGMSPDWTRESECFWAMPSLAIEYRQAAQFGDRLAADIWLVTPDHLQPVFGVEITREAESSDAHQAQALVRAQAVWQRIARNTGKPVHLSKDVLATFPLHGGSAPRPFQTPADSQEFINYFWEHQTRRTELGPHGTVHLQTIYHWLEESVFAASAQAGWPPERRIAAGFFVLQLRHDTEVFALPEADESIRVTSRLIDVRRFRGTWRQEIHQLPQERLLVQNYSTGIFVDQSGRPSSPSPEMMNDIQFGASA</sequence>
<evidence type="ECO:0008006" key="6">
    <source>
        <dbReference type="Google" id="ProtNLM"/>
    </source>
</evidence>
<dbReference type="InterPro" id="IPR029069">
    <property type="entry name" value="HotDog_dom_sf"/>
</dbReference>
<name>A0A9D5Q6W4_9BACT</name>
<dbReference type="Proteomes" id="UP000649604">
    <property type="component" value="Unassembled WGS sequence"/>
</dbReference>
<evidence type="ECO:0000256" key="1">
    <source>
        <dbReference type="ARBA" id="ARBA00005953"/>
    </source>
</evidence>
<dbReference type="CDD" id="cd00586">
    <property type="entry name" value="4HBT"/>
    <property type="match status" value="2"/>
</dbReference>
<dbReference type="GO" id="GO:0047617">
    <property type="term" value="F:fatty acyl-CoA hydrolase activity"/>
    <property type="evidence" value="ECO:0007669"/>
    <property type="project" value="TreeGrafter"/>
</dbReference>
<dbReference type="AlphaFoldDB" id="A0A9D5Q6W4"/>
<feature type="region of interest" description="Disordered" evidence="3">
    <location>
        <begin position="271"/>
        <end position="291"/>
    </location>
</feature>
<evidence type="ECO:0000256" key="3">
    <source>
        <dbReference type="SAM" id="MobiDB-lite"/>
    </source>
</evidence>
<accession>A0A9D5Q6W4</accession>
<dbReference type="PANTHER" id="PTHR31793">
    <property type="entry name" value="4-HYDROXYBENZOYL-COA THIOESTERASE FAMILY MEMBER"/>
    <property type="match status" value="1"/>
</dbReference>
<dbReference type="PANTHER" id="PTHR31793:SF27">
    <property type="entry name" value="NOVEL THIOESTERASE SUPERFAMILY DOMAIN AND SAPOSIN A-TYPE DOMAIN CONTAINING PROTEIN (0610012H03RIK)"/>
    <property type="match status" value="1"/>
</dbReference>
<evidence type="ECO:0000256" key="2">
    <source>
        <dbReference type="ARBA" id="ARBA00022801"/>
    </source>
</evidence>
<dbReference type="InterPro" id="IPR050563">
    <property type="entry name" value="4-hydroxybenzoyl-CoA_TE"/>
</dbReference>
<reference evidence="4" key="1">
    <citation type="submission" date="2019-11" db="EMBL/GenBank/DDBJ databases">
        <title>Microbial mats filling the niche in hypersaline microbial mats.</title>
        <authorList>
            <person name="Wong H.L."/>
            <person name="Macleod F.I."/>
            <person name="White R.A. III"/>
            <person name="Burns B.P."/>
        </authorList>
    </citation>
    <scope>NUCLEOTIDE SEQUENCE</scope>
    <source>
        <strain evidence="4">Rbin_158</strain>
    </source>
</reference>
<dbReference type="Pfam" id="PF13279">
    <property type="entry name" value="4HBT_2"/>
    <property type="match status" value="1"/>
</dbReference>
<organism evidence="4 5">
    <name type="scientific">candidate division KSB3 bacterium</name>
    <dbReference type="NCBI Taxonomy" id="2044937"/>
    <lineage>
        <taxon>Bacteria</taxon>
        <taxon>candidate division KSB3</taxon>
    </lineage>
</organism>
<evidence type="ECO:0000313" key="4">
    <source>
        <dbReference type="EMBL" id="MBD3326294.1"/>
    </source>
</evidence>